<dbReference type="GO" id="GO:0042840">
    <property type="term" value="P:D-glucuronate catabolic process"/>
    <property type="evidence" value="ECO:0007669"/>
    <property type="project" value="TreeGrafter"/>
</dbReference>
<dbReference type="EC" id="4.2.1.8" evidence="5 9"/>
<dbReference type="Pfam" id="PF03786">
    <property type="entry name" value="UxuA"/>
    <property type="match status" value="1"/>
</dbReference>
<dbReference type="PANTHER" id="PTHR30387">
    <property type="entry name" value="MANNONATE DEHYDRATASE"/>
    <property type="match status" value="1"/>
</dbReference>
<dbReference type="HAMAP" id="MF_00106">
    <property type="entry name" value="UxuA"/>
    <property type="match status" value="1"/>
</dbReference>
<evidence type="ECO:0000256" key="7">
    <source>
        <dbReference type="ARBA" id="ARBA00023211"/>
    </source>
</evidence>
<reference evidence="10" key="1">
    <citation type="journal article" date="2021" name="PeerJ">
        <title>Extensive microbial diversity within the chicken gut microbiome revealed by metagenomics and culture.</title>
        <authorList>
            <person name="Gilroy R."/>
            <person name="Ravi A."/>
            <person name="Getino M."/>
            <person name="Pursley I."/>
            <person name="Horton D.L."/>
            <person name="Alikhan N.F."/>
            <person name="Baker D."/>
            <person name="Gharbi K."/>
            <person name="Hall N."/>
            <person name="Watson M."/>
            <person name="Adriaenssens E.M."/>
            <person name="Foster-Nyarko E."/>
            <person name="Jarju S."/>
            <person name="Secka A."/>
            <person name="Antonio M."/>
            <person name="Oren A."/>
            <person name="Chaudhuri R.R."/>
            <person name="La Ragione R."/>
            <person name="Hildebrand F."/>
            <person name="Pallen M.J."/>
        </authorList>
    </citation>
    <scope>NUCLEOTIDE SEQUENCE</scope>
    <source>
        <strain evidence="10">ChiSxjej1B13-11774</strain>
    </source>
</reference>
<comment type="caution">
    <text evidence="10">The sequence shown here is derived from an EMBL/GenBank/DDBJ whole genome shotgun (WGS) entry which is preliminary data.</text>
</comment>
<evidence type="ECO:0000313" key="10">
    <source>
        <dbReference type="EMBL" id="HIZ42780.1"/>
    </source>
</evidence>
<comment type="catalytic activity">
    <reaction evidence="1 9">
        <text>D-mannonate = 2-dehydro-3-deoxy-D-gluconate + H2O</text>
        <dbReference type="Rhea" id="RHEA:20097"/>
        <dbReference type="ChEBI" id="CHEBI:15377"/>
        <dbReference type="ChEBI" id="CHEBI:17767"/>
        <dbReference type="ChEBI" id="CHEBI:57990"/>
        <dbReference type="EC" id="4.2.1.8"/>
    </reaction>
</comment>
<dbReference type="Gene3D" id="3.20.20.150">
    <property type="entry name" value="Divalent-metal-dependent TIM barrel enzymes"/>
    <property type="match status" value="1"/>
</dbReference>
<comment type="function">
    <text evidence="2 9">Catalyzes the dehydration of D-mannonate.</text>
</comment>
<dbReference type="GO" id="GO:0008198">
    <property type="term" value="F:ferrous iron binding"/>
    <property type="evidence" value="ECO:0007669"/>
    <property type="project" value="TreeGrafter"/>
</dbReference>
<dbReference type="PIRSF" id="PIRSF016049">
    <property type="entry name" value="Man_dehyd"/>
    <property type="match status" value="1"/>
</dbReference>
<dbReference type="SUPFAM" id="SSF51658">
    <property type="entry name" value="Xylose isomerase-like"/>
    <property type="match status" value="1"/>
</dbReference>
<dbReference type="GO" id="GO:0008927">
    <property type="term" value="F:mannonate dehydratase activity"/>
    <property type="evidence" value="ECO:0007669"/>
    <property type="project" value="UniProtKB-UniRule"/>
</dbReference>
<dbReference type="PANTHER" id="PTHR30387:SF2">
    <property type="entry name" value="MANNONATE DEHYDRATASE"/>
    <property type="match status" value="1"/>
</dbReference>
<dbReference type="AlphaFoldDB" id="A0A9D2ESM4"/>
<evidence type="ECO:0000256" key="1">
    <source>
        <dbReference type="ARBA" id="ARBA00001794"/>
    </source>
</evidence>
<dbReference type="EMBL" id="DXBP01000056">
    <property type="protein sequence ID" value="HIZ42780.1"/>
    <property type="molecule type" value="Genomic_DNA"/>
</dbReference>
<dbReference type="GO" id="GO:0030145">
    <property type="term" value="F:manganese ion binding"/>
    <property type="evidence" value="ECO:0007669"/>
    <property type="project" value="TreeGrafter"/>
</dbReference>
<keyword evidence="6 9" id="KW-0408">Iron</keyword>
<reference evidence="10" key="2">
    <citation type="submission" date="2021-04" db="EMBL/GenBank/DDBJ databases">
        <authorList>
            <person name="Gilroy R."/>
        </authorList>
    </citation>
    <scope>NUCLEOTIDE SEQUENCE</scope>
    <source>
        <strain evidence="10">ChiSxjej1B13-11774</strain>
    </source>
</reference>
<accession>A0A9D2ESM4</accession>
<comment type="pathway">
    <text evidence="3 9">Carbohydrate metabolism; pentose and glucuronate interconversion.</text>
</comment>
<protein>
    <recommendedName>
        <fullName evidence="5 9">Mannonate dehydratase</fullName>
        <ecNumber evidence="5 9">4.2.1.8</ecNumber>
    </recommendedName>
    <alternativeName>
        <fullName evidence="9">D-mannonate hydro-lyase</fullName>
    </alternativeName>
</protein>
<keyword evidence="7 9" id="KW-0464">Manganese</keyword>
<evidence type="ECO:0000256" key="9">
    <source>
        <dbReference type="HAMAP-Rule" id="MF_00106"/>
    </source>
</evidence>
<sequence>MSMKMGWRWYGEGNDPITLGDIKQIPGVESIVWALHSKMPGEIWEEDEIKEAVEHIQSYGFSAEVVESVNVHDDIKIGLPSRDQLIENYKQCIRNLSKYGVKVICYNFMPIFDWTRTDLFHPVGDGSTALFYQKDMIQDDYKAMAEYILNFTEKYHMTFPGWEPERMAKLDELFKAYAPVTKEKLWDNLKYFLEAIMPTCRECDVKMAIHMDDPPWDIFGLPRLLTDAEAIDRFLTMVDDPYNCLTLCSGSLNANPNNNVAAIVRKHSDRIPFAHIRNIHHFPNGDFSEAAHRDCCGETGIIEILRAYHEGGHDLVIRPDHGRQLWEEGPGNCRPGYGKYDRALGIQYMLGVWDLLDRLDEEKAAKA</sequence>
<dbReference type="Proteomes" id="UP000824048">
    <property type="component" value="Unassembled WGS sequence"/>
</dbReference>
<name>A0A9D2ESM4_9FIRM</name>
<keyword evidence="8 9" id="KW-0456">Lyase</keyword>
<organism evidence="10 11">
    <name type="scientific">Candidatus Gemmiger excrementigallinarum</name>
    <dbReference type="NCBI Taxonomy" id="2838609"/>
    <lineage>
        <taxon>Bacteria</taxon>
        <taxon>Bacillati</taxon>
        <taxon>Bacillota</taxon>
        <taxon>Clostridia</taxon>
        <taxon>Eubacteriales</taxon>
        <taxon>Gemmiger</taxon>
    </lineage>
</organism>
<comment type="similarity">
    <text evidence="4 9">Belongs to the mannonate dehydratase family.</text>
</comment>
<gene>
    <name evidence="9 10" type="primary">uxuA</name>
    <name evidence="10" type="ORF">H9811_09485</name>
</gene>
<dbReference type="InterPro" id="IPR004628">
    <property type="entry name" value="Man_deHydtase"/>
</dbReference>
<dbReference type="InterPro" id="IPR036237">
    <property type="entry name" value="Xyl_isomerase-like_sf"/>
</dbReference>
<dbReference type="NCBIfam" id="TIGR00695">
    <property type="entry name" value="uxuA"/>
    <property type="match status" value="1"/>
</dbReference>
<evidence type="ECO:0000256" key="3">
    <source>
        <dbReference type="ARBA" id="ARBA00004892"/>
    </source>
</evidence>
<evidence type="ECO:0000313" key="11">
    <source>
        <dbReference type="Proteomes" id="UP000824048"/>
    </source>
</evidence>
<evidence type="ECO:0000256" key="5">
    <source>
        <dbReference type="ARBA" id="ARBA00012927"/>
    </source>
</evidence>
<evidence type="ECO:0000256" key="6">
    <source>
        <dbReference type="ARBA" id="ARBA00023004"/>
    </source>
</evidence>
<evidence type="ECO:0000256" key="4">
    <source>
        <dbReference type="ARBA" id="ARBA00007389"/>
    </source>
</evidence>
<evidence type="ECO:0000256" key="8">
    <source>
        <dbReference type="ARBA" id="ARBA00023239"/>
    </source>
</evidence>
<proteinExistence type="inferred from homology"/>
<dbReference type="NCBIfam" id="NF003027">
    <property type="entry name" value="PRK03906.1"/>
    <property type="match status" value="2"/>
</dbReference>
<evidence type="ECO:0000256" key="2">
    <source>
        <dbReference type="ARBA" id="ARBA00002713"/>
    </source>
</evidence>
<comment type="cofactor">
    <cofactor evidence="9">
        <name>Fe(2+)</name>
        <dbReference type="ChEBI" id="CHEBI:29033"/>
    </cofactor>
    <cofactor evidence="9">
        <name>Mn(2+)</name>
        <dbReference type="ChEBI" id="CHEBI:29035"/>
    </cofactor>
</comment>